<dbReference type="InterPro" id="IPR033121">
    <property type="entry name" value="PEPTIDASE_A1"/>
</dbReference>
<protein>
    <recommendedName>
        <fullName evidence="3">Peptidase A1 domain-containing protein</fullName>
    </recommendedName>
</protein>
<evidence type="ECO:0000259" key="3">
    <source>
        <dbReference type="PROSITE" id="PS51767"/>
    </source>
</evidence>
<dbReference type="GO" id="GO:0004190">
    <property type="term" value="F:aspartic-type endopeptidase activity"/>
    <property type="evidence" value="ECO:0007669"/>
    <property type="project" value="InterPro"/>
</dbReference>
<dbReference type="InterPro" id="IPR034164">
    <property type="entry name" value="Pepsin-like_dom"/>
</dbReference>
<gene>
    <name evidence="4" type="ORF">EUX98_g6824</name>
</gene>
<dbReference type="EMBL" id="SGPM01000258">
    <property type="protein sequence ID" value="THH27355.1"/>
    <property type="molecule type" value="Genomic_DNA"/>
</dbReference>
<feature type="domain" description="Peptidase A1" evidence="3">
    <location>
        <begin position="82"/>
        <end position="402"/>
    </location>
</feature>
<dbReference type="Gene3D" id="2.40.70.10">
    <property type="entry name" value="Acid Proteases"/>
    <property type="match status" value="2"/>
</dbReference>
<feature type="signal peptide" evidence="2">
    <location>
        <begin position="1"/>
        <end position="19"/>
    </location>
</feature>
<dbReference type="PRINTS" id="PR00792">
    <property type="entry name" value="PEPSIN"/>
</dbReference>
<dbReference type="SUPFAM" id="SSF50630">
    <property type="entry name" value="Acid proteases"/>
    <property type="match status" value="1"/>
</dbReference>
<accession>A0A4S4MNU4</accession>
<dbReference type="PROSITE" id="PS51767">
    <property type="entry name" value="PEPTIDASE_A1"/>
    <property type="match status" value="1"/>
</dbReference>
<dbReference type="OrthoDB" id="660550at2759"/>
<dbReference type="InterPro" id="IPR021109">
    <property type="entry name" value="Peptidase_aspartic_dom_sf"/>
</dbReference>
<comment type="similarity">
    <text evidence="1">Belongs to the peptidase A1 family.</text>
</comment>
<dbReference type="PANTHER" id="PTHR47966:SF51">
    <property type="entry name" value="BETA-SITE APP-CLEAVING ENZYME, ISOFORM A-RELATED"/>
    <property type="match status" value="1"/>
</dbReference>
<dbReference type="PANTHER" id="PTHR47966">
    <property type="entry name" value="BETA-SITE APP-CLEAVING ENZYME, ISOFORM A-RELATED"/>
    <property type="match status" value="1"/>
</dbReference>
<comment type="caution">
    <text evidence="4">The sequence shown here is derived from an EMBL/GenBank/DDBJ whole genome shotgun (WGS) entry which is preliminary data.</text>
</comment>
<dbReference type="Proteomes" id="UP000308730">
    <property type="component" value="Unassembled WGS sequence"/>
</dbReference>
<name>A0A4S4MNU4_9APHY</name>
<evidence type="ECO:0000313" key="5">
    <source>
        <dbReference type="Proteomes" id="UP000308730"/>
    </source>
</evidence>
<keyword evidence="2" id="KW-0732">Signal</keyword>
<proteinExistence type="inferred from homology"/>
<organism evidence="4 5">
    <name type="scientific">Antrodiella citrinella</name>
    <dbReference type="NCBI Taxonomy" id="2447956"/>
    <lineage>
        <taxon>Eukaryota</taxon>
        <taxon>Fungi</taxon>
        <taxon>Dikarya</taxon>
        <taxon>Basidiomycota</taxon>
        <taxon>Agaricomycotina</taxon>
        <taxon>Agaricomycetes</taxon>
        <taxon>Polyporales</taxon>
        <taxon>Steccherinaceae</taxon>
        <taxon>Antrodiella</taxon>
    </lineage>
</organism>
<reference evidence="4 5" key="1">
    <citation type="submission" date="2019-02" db="EMBL/GenBank/DDBJ databases">
        <title>Genome sequencing of the rare red list fungi Antrodiella citrinella (Flaviporus citrinellus).</title>
        <authorList>
            <person name="Buettner E."/>
            <person name="Kellner H."/>
        </authorList>
    </citation>
    <scope>NUCLEOTIDE SEQUENCE [LARGE SCALE GENOMIC DNA]</scope>
    <source>
        <strain evidence="4 5">DSM 108506</strain>
    </source>
</reference>
<keyword evidence="5" id="KW-1185">Reference proteome</keyword>
<dbReference type="CDD" id="cd05471">
    <property type="entry name" value="pepsin_like"/>
    <property type="match status" value="1"/>
</dbReference>
<dbReference type="GO" id="GO:0006508">
    <property type="term" value="P:proteolysis"/>
    <property type="evidence" value="ECO:0007669"/>
    <property type="project" value="InterPro"/>
</dbReference>
<sequence>MHRLVQVLTACLAATTSAALPTTEPKIVTAAFASYLAPDNGSNSLKRGKTSSFDAYFSKQYLLNSDVGHTIDAITSNAVLKPLVTVKAGDGQTFKKVLIDTGSAIIWLGGQKAYKPGRNSHDLADFGVQYGAGGVSGRAYTDKVTIGDATVKSQIIGASNDTSGFGLVYPIDGILGLGPSGSNAGQIFSSDESTPTFVENLVAEGTIDKPVFGIYINGLDKATGKEVGHGEITFGGVDQSKFRGNIDWIPQLEPYNFHWEFNVTSLKFGNQVLVPDVAPARSDTGVLPFGLPFDAFIAVMNSVPGGDVIASGPLGGLITFPANVTQKDLPSFTMQLGKQTYSIPPAKYLIPKGAYAGLNLTVGEATYTWITSGGRGRYALGQKWLESVYTVYDMEKHRVGFAPVASIV</sequence>
<evidence type="ECO:0000256" key="1">
    <source>
        <dbReference type="ARBA" id="ARBA00007447"/>
    </source>
</evidence>
<feature type="chain" id="PRO_5020344245" description="Peptidase A1 domain-containing protein" evidence="2">
    <location>
        <begin position="20"/>
        <end position="408"/>
    </location>
</feature>
<evidence type="ECO:0000313" key="4">
    <source>
        <dbReference type="EMBL" id="THH27355.1"/>
    </source>
</evidence>
<dbReference type="InterPro" id="IPR001461">
    <property type="entry name" value="Aspartic_peptidase_A1"/>
</dbReference>
<evidence type="ECO:0000256" key="2">
    <source>
        <dbReference type="SAM" id="SignalP"/>
    </source>
</evidence>
<dbReference type="Pfam" id="PF00026">
    <property type="entry name" value="Asp"/>
    <property type="match status" value="1"/>
</dbReference>
<dbReference type="AlphaFoldDB" id="A0A4S4MNU4"/>